<organism evidence="9 10">
    <name type="scientific">Wickerhamomyces ciferrii (strain ATCC 14091 / BCRC 22168 / CBS 111 / JCM 3599 / NBRC 0793 / NRRL Y-1031 F-60-10)</name>
    <name type="common">Yeast</name>
    <name type="synonym">Pichia ciferrii</name>
    <dbReference type="NCBI Taxonomy" id="1206466"/>
    <lineage>
        <taxon>Eukaryota</taxon>
        <taxon>Fungi</taxon>
        <taxon>Dikarya</taxon>
        <taxon>Ascomycota</taxon>
        <taxon>Saccharomycotina</taxon>
        <taxon>Saccharomycetes</taxon>
        <taxon>Phaffomycetales</taxon>
        <taxon>Wickerhamomycetaceae</taxon>
        <taxon>Wickerhamomyces</taxon>
    </lineage>
</organism>
<feature type="transmembrane region" description="Helical" evidence="7">
    <location>
        <begin position="288"/>
        <end position="304"/>
    </location>
</feature>
<dbReference type="GO" id="GO:0007031">
    <property type="term" value="P:peroxisome organization"/>
    <property type="evidence" value="ECO:0007669"/>
    <property type="project" value="TreeGrafter"/>
</dbReference>
<evidence type="ECO:0000256" key="4">
    <source>
        <dbReference type="ARBA" id="ARBA00023136"/>
    </source>
</evidence>
<accession>K0KTD1</accession>
<dbReference type="InParanoid" id="K0KTD1"/>
<dbReference type="Proteomes" id="UP000009328">
    <property type="component" value="Unassembled WGS sequence"/>
</dbReference>
<keyword evidence="4 7" id="KW-0472">Membrane</keyword>
<dbReference type="EMBL" id="CAIF01000148">
    <property type="protein sequence ID" value="CCH44634.1"/>
    <property type="molecule type" value="Genomic_DNA"/>
</dbReference>
<comment type="caution">
    <text evidence="9">The sequence shown here is derived from an EMBL/GenBank/DDBJ whole genome shotgun (WGS) entry which is preliminary data.</text>
</comment>
<dbReference type="FunCoup" id="K0KTD1">
    <property type="interactions" value="70"/>
</dbReference>
<dbReference type="HOGENOM" id="CLU_034954_0_0_1"/>
<dbReference type="GO" id="GO:0005778">
    <property type="term" value="C:peroxisomal membrane"/>
    <property type="evidence" value="ECO:0007669"/>
    <property type="project" value="UniProtKB-SubCell"/>
</dbReference>
<evidence type="ECO:0000256" key="3">
    <source>
        <dbReference type="ARBA" id="ARBA00022989"/>
    </source>
</evidence>
<dbReference type="STRING" id="1206466.K0KTD1"/>
<evidence type="ECO:0000259" key="8">
    <source>
        <dbReference type="Pfam" id="PF06398"/>
    </source>
</evidence>
<dbReference type="eggNOG" id="ENOG502QQTF">
    <property type="taxonomic scope" value="Eukaryota"/>
</dbReference>
<keyword evidence="5" id="KW-0576">Peroxisome</keyword>
<keyword evidence="3 7" id="KW-1133">Transmembrane helix</keyword>
<keyword evidence="2 7" id="KW-0812">Transmembrane</keyword>
<reference evidence="9 10" key="1">
    <citation type="journal article" date="2012" name="Eukaryot. Cell">
        <title>Draft genome sequence of Wickerhamomyces ciferrii NRRL Y-1031 F-60-10.</title>
        <authorList>
            <person name="Schneider J."/>
            <person name="Andrea H."/>
            <person name="Blom J."/>
            <person name="Jaenicke S."/>
            <person name="Ruckert C."/>
            <person name="Schorsch C."/>
            <person name="Szczepanowski R."/>
            <person name="Farwick M."/>
            <person name="Goesmann A."/>
            <person name="Puhler A."/>
            <person name="Schaffer S."/>
            <person name="Tauch A."/>
            <person name="Kohler T."/>
            <person name="Brinkrolf K."/>
        </authorList>
    </citation>
    <scope>NUCLEOTIDE SEQUENCE [LARGE SCALE GENOMIC DNA]</scope>
    <source>
        <strain evidence="10">ATCC 14091 / BCRC 22168 / CBS 111 / JCM 3599 / NBRC 0793 / NRRL Y-1031 F-60-10</strain>
    </source>
</reference>
<feature type="transmembrane region" description="Helical" evidence="7">
    <location>
        <begin position="189"/>
        <end position="211"/>
    </location>
</feature>
<evidence type="ECO:0000313" key="10">
    <source>
        <dbReference type="Proteomes" id="UP000009328"/>
    </source>
</evidence>
<evidence type="ECO:0000256" key="5">
    <source>
        <dbReference type="ARBA" id="ARBA00023140"/>
    </source>
</evidence>
<protein>
    <submittedName>
        <fullName evidence="9">Peroxisomal membrane protein PEX29</fullName>
    </submittedName>
</protein>
<dbReference type="InterPro" id="IPR010482">
    <property type="entry name" value="TECPR1-like_DysF"/>
</dbReference>
<gene>
    <name evidence="9" type="ORF">BN7_4203</name>
</gene>
<feature type="transmembrane region" description="Helical" evidence="7">
    <location>
        <begin position="260"/>
        <end position="281"/>
    </location>
</feature>
<dbReference type="InterPro" id="IPR052816">
    <property type="entry name" value="Peroxisomal_Membrane_PEX28-32"/>
</dbReference>
<sequence length="541" mass="63600">MDSVSSFFQWENEEGGGSQRSHIKSSSSSSLPFDFNFFNHNNPSSADDDTQQQIQSQQTGGSSQNDPDTSISSPSTKINKNSPISTKQKQQNYMSQQLTDKLIEKLFSIALPPSSEVAADALEGRVQAGKLRPGLSVQTMSRNFIQLNSRLSFPFELIDKIIKFFNWDNPKLTLTILVIYTHLILKPMAMLFALPFFLIVIYIMVPAYTLVHQPENHSILGKSNPILAEGPQLNEIEIPKPAHEISREFILNLTDLQNHMLLYVIAWDFINNLLSKFAYFIDESISSFFYLSFLSIGLGFYLFIDKIWWLIPFKFLLISFGWGLTIIFHPLYKDFFFNLIYSERTRYYFLNKTNKFESILEENFGFIEPQEQREVEIFEIQKFDKESKEWNFFCYLNNDFTKLSQKRLNCKYHNHINNNNYNNFDMIGTNQIQNVKPPKDWDFIKNDQWKIDLNPENWVQQNLLNDFVKIDNETKWVYDLDKNDFKGEFRRRRWIRSVTRFSEIEFNKHQNENDVDQDQQQASHSPTTSHFELDSSRTYSS</sequence>
<proteinExistence type="predicted"/>
<feature type="compositionally biased region" description="Low complexity" evidence="6">
    <location>
        <begin position="25"/>
        <end position="64"/>
    </location>
</feature>
<dbReference type="Pfam" id="PF06398">
    <property type="entry name" value="Pex24p"/>
    <property type="match status" value="1"/>
</dbReference>
<dbReference type="PANTHER" id="PTHR28304">
    <property type="entry name" value="PEROXISOMAL MEMBRANE PROTEIN PEX29"/>
    <property type="match status" value="1"/>
</dbReference>
<feature type="compositionally biased region" description="Polar residues" evidence="6">
    <location>
        <begin position="522"/>
        <end position="541"/>
    </location>
</feature>
<feature type="domain" description="TECPR1-like DysF" evidence="8">
    <location>
        <begin position="133"/>
        <end position="496"/>
    </location>
</feature>
<name>K0KTD1_WICCF</name>
<evidence type="ECO:0000313" key="9">
    <source>
        <dbReference type="EMBL" id="CCH44634.1"/>
    </source>
</evidence>
<evidence type="ECO:0000256" key="6">
    <source>
        <dbReference type="SAM" id="MobiDB-lite"/>
    </source>
</evidence>
<dbReference type="PANTHER" id="PTHR28304:SF2">
    <property type="entry name" value="PEROXISOMAL MEMBRANE PROTEIN PEX29"/>
    <property type="match status" value="1"/>
</dbReference>
<feature type="region of interest" description="Disordered" evidence="6">
    <location>
        <begin position="1"/>
        <end position="91"/>
    </location>
</feature>
<evidence type="ECO:0000256" key="2">
    <source>
        <dbReference type="ARBA" id="ARBA00022692"/>
    </source>
</evidence>
<keyword evidence="10" id="KW-1185">Reference proteome</keyword>
<evidence type="ECO:0000256" key="7">
    <source>
        <dbReference type="SAM" id="Phobius"/>
    </source>
</evidence>
<feature type="compositionally biased region" description="Polar residues" evidence="6">
    <location>
        <begin position="65"/>
        <end position="91"/>
    </location>
</feature>
<dbReference type="AlphaFoldDB" id="K0KTD1"/>
<evidence type="ECO:0000256" key="1">
    <source>
        <dbReference type="ARBA" id="ARBA00004585"/>
    </source>
</evidence>
<comment type="subcellular location">
    <subcellularLocation>
        <location evidence="1">Peroxisome membrane</location>
        <topology evidence="1">Multi-pass membrane protein</topology>
    </subcellularLocation>
</comment>
<feature type="region of interest" description="Disordered" evidence="6">
    <location>
        <begin position="509"/>
        <end position="541"/>
    </location>
</feature>
<feature type="transmembrane region" description="Helical" evidence="7">
    <location>
        <begin position="310"/>
        <end position="332"/>
    </location>
</feature>